<dbReference type="InterPro" id="IPR010614">
    <property type="entry name" value="RAD3-like_helicase_DEAD"/>
</dbReference>
<accession>A2E4I6</accession>
<dbReference type="AlphaFoldDB" id="A2E4I6"/>
<dbReference type="SMART" id="SM00488">
    <property type="entry name" value="DEXDc2"/>
    <property type="match status" value="1"/>
</dbReference>
<keyword evidence="9" id="KW-0238">DNA-binding</keyword>
<evidence type="ECO:0000256" key="6">
    <source>
        <dbReference type="ARBA" id="ARBA00022840"/>
    </source>
</evidence>
<dbReference type="RefSeq" id="XP_001324631.1">
    <property type="nucleotide sequence ID" value="XM_001324596.1"/>
</dbReference>
<comment type="subcellular location">
    <subcellularLocation>
        <location evidence="1">Nucleus</location>
    </subcellularLocation>
</comment>
<dbReference type="FunFam" id="3.40.50.300:FF:001352">
    <property type="entry name" value="DNA repair helicase"/>
    <property type="match status" value="1"/>
</dbReference>
<keyword evidence="11" id="KW-0539">Nucleus</keyword>
<dbReference type="GO" id="GO:0016818">
    <property type="term" value="F:hydrolase activity, acting on acid anhydrides, in phosphorus-containing anhydrides"/>
    <property type="evidence" value="ECO:0007669"/>
    <property type="project" value="InterPro"/>
</dbReference>
<dbReference type="GO" id="GO:0003677">
    <property type="term" value="F:DNA binding"/>
    <property type="evidence" value="ECO:0007669"/>
    <property type="project" value="UniProtKB-KW"/>
</dbReference>
<dbReference type="InterPro" id="IPR014013">
    <property type="entry name" value="Helic_SF1/SF2_ATP-bd_DinG/Rad3"/>
</dbReference>
<reference evidence="13" key="1">
    <citation type="submission" date="2006-10" db="EMBL/GenBank/DDBJ databases">
        <authorList>
            <person name="Amadeo P."/>
            <person name="Zhao Q."/>
            <person name="Wortman J."/>
            <person name="Fraser-Liggett C."/>
            <person name="Carlton J."/>
        </authorList>
    </citation>
    <scope>NUCLEOTIDE SEQUENCE</scope>
    <source>
        <strain evidence="13">G3</strain>
    </source>
</reference>
<evidence type="ECO:0000256" key="3">
    <source>
        <dbReference type="ARBA" id="ARBA00022741"/>
    </source>
</evidence>
<dbReference type="GO" id="GO:0005524">
    <property type="term" value="F:ATP binding"/>
    <property type="evidence" value="ECO:0007669"/>
    <property type="project" value="UniProtKB-KW"/>
</dbReference>
<keyword evidence="3" id="KW-0547">Nucleotide-binding</keyword>
<keyword evidence="8" id="KW-0411">Iron-sulfur</keyword>
<dbReference type="KEGG" id="tva:4770374"/>
<dbReference type="GO" id="GO:1990918">
    <property type="term" value="P:double-strand break repair involved in meiotic recombination"/>
    <property type="evidence" value="ECO:0000318"/>
    <property type="project" value="GO_Central"/>
</dbReference>
<name>A2E4I6_TRIV3</name>
<reference evidence="13" key="2">
    <citation type="journal article" date="2007" name="Science">
        <title>Draft genome sequence of the sexually transmitted pathogen Trichomonas vaginalis.</title>
        <authorList>
            <person name="Carlton J.M."/>
            <person name="Hirt R.P."/>
            <person name="Silva J.C."/>
            <person name="Delcher A.L."/>
            <person name="Schatz M."/>
            <person name="Zhao Q."/>
            <person name="Wortman J.R."/>
            <person name="Bidwell S.L."/>
            <person name="Alsmark U.C.M."/>
            <person name="Besteiro S."/>
            <person name="Sicheritz-Ponten T."/>
            <person name="Noel C.J."/>
            <person name="Dacks J.B."/>
            <person name="Foster P.G."/>
            <person name="Simillion C."/>
            <person name="Van de Peer Y."/>
            <person name="Miranda-Saavedra D."/>
            <person name="Barton G.J."/>
            <person name="Westrop G.D."/>
            <person name="Mueller S."/>
            <person name="Dessi D."/>
            <person name="Fiori P.L."/>
            <person name="Ren Q."/>
            <person name="Paulsen I."/>
            <person name="Zhang H."/>
            <person name="Bastida-Corcuera F.D."/>
            <person name="Simoes-Barbosa A."/>
            <person name="Brown M.T."/>
            <person name="Hayes R.D."/>
            <person name="Mukherjee M."/>
            <person name="Okumura C.Y."/>
            <person name="Schneider R."/>
            <person name="Smith A.J."/>
            <person name="Vanacova S."/>
            <person name="Villalvazo M."/>
            <person name="Haas B.J."/>
            <person name="Pertea M."/>
            <person name="Feldblyum T.V."/>
            <person name="Utterback T.R."/>
            <person name="Shu C.L."/>
            <person name="Osoegawa K."/>
            <person name="de Jong P.J."/>
            <person name="Hrdy I."/>
            <person name="Horvathova L."/>
            <person name="Zubacova Z."/>
            <person name="Dolezal P."/>
            <person name="Malik S.B."/>
            <person name="Logsdon J.M. Jr."/>
            <person name="Henze K."/>
            <person name="Gupta A."/>
            <person name="Wang C.C."/>
            <person name="Dunne R.L."/>
            <person name="Upcroft J.A."/>
            <person name="Upcroft P."/>
            <person name="White O."/>
            <person name="Salzberg S.L."/>
            <person name="Tang P."/>
            <person name="Chiu C.-H."/>
            <person name="Lee Y.-S."/>
            <person name="Embley T.M."/>
            <person name="Coombs G.H."/>
            <person name="Mottram J.C."/>
            <person name="Tachezy J."/>
            <person name="Fraser-Liggett C.M."/>
            <person name="Johnson P.J."/>
        </authorList>
    </citation>
    <scope>NUCLEOTIDE SEQUENCE [LARGE SCALE GENOMIC DNA]</scope>
    <source>
        <strain evidence="13">G3</strain>
    </source>
</reference>
<evidence type="ECO:0000256" key="1">
    <source>
        <dbReference type="ARBA" id="ARBA00004123"/>
    </source>
</evidence>
<evidence type="ECO:0000256" key="8">
    <source>
        <dbReference type="ARBA" id="ARBA00023014"/>
    </source>
</evidence>
<evidence type="ECO:0000259" key="12">
    <source>
        <dbReference type="PROSITE" id="PS51193"/>
    </source>
</evidence>
<dbReference type="OrthoDB" id="272481at2759"/>
<dbReference type="InterPro" id="IPR006555">
    <property type="entry name" value="ATP-dep_Helicase_C"/>
</dbReference>
<proteinExistence type="predicted"/>
<gene>
    <name evidence="13" type="ORF">TVAG_445200</name>
</gene>
<dbReference type="NCBIfam" id="TIGR00604">
    <property type="entry name" value="rad3"/>
    <property type="match status" value="1"/>
</dbReference>
<dbReference type="GO" id="GO:0003678">
    <property type="term" value="F:DNA helicase activity"/>
    <property type="evidence" value="ECO:0000318"/>
    <property type="project" value="GO_Central"/>
</dbReference>
<evidence type="ECO:0000256" key="11">
    <source>
        <dbReference type="ARBA" id="ARBA00023242"/>
    </source>
</evidence>
<dbReference type="GO" id="GO:0046872">
    <property type="term" value="F:metal ion binding"/>
    <property type="evidence" value="ECO:0007669"/>
    <property type="project" value="UniProtKB-KW"/>
</dbReference>
<keyword evidence="5 13" id="KW-0347">Helicase</keyword>
<keyword evidence="2" id="KW-0479">Metal-binding</keyword>
<dbReference type="eggNOG" id="KOG1132">
    <property type="taxonomic scope" value="Eukaryota"/>
</dbReference>
<evidence type="ECO:0000256" key="9">
    <source>
        <dbReference type="ARBA" id="ARBA00023125"/>
    </source>
</evidence>
<keyword evidence="7" id="KW-0408">Iron</keyword>
<dbReference type="CDD" id="cd18788">
    <property type="entry name" value="SF2_C_XPD"/>
    <property type="match status" value="1"/>
</dbReference>
<sequence>MGIDVDFPFSTPYPAQKAIMAKTMVALKQSENALLESPTGTGKTLSLLASSLGYQTWLQSQKPEPPKKIDPAALYGEKYTELDPETEEEPQLKVYYTSRTHNQLSQVVSELKRKLPTYRPKMAILASRQQLCINDNVRNKPDIDAACRLEHGTKHNCEFGKSMTIPRSMMPDGEYSKYDIENLIDVCREEVKCPYFVTRNLAKRAEFILAPYNYILDGRIRGTMKIELANSVVIFDEGHNIEGICRDAASLSLDYKEVSYIQGYIATLAQREDMRLQIGNTLFQHFLSIGRLFDKIFEWFTRTIEESPWEQNRNRQETFFQYQDVEMILSGWTLNKERFVLYKEDMEEIISANEKTTGDQDSIIPTIVAAILGKTLTTLNFIYTNDSICDFRLIITDYEKNKEEINPKLELLCMSPGVAFRSIVAKTHSVIITSGTLSPLTQYESELRTKFTHQLSAKHVIDPSQVLSMIIQRMDGVELTSTAKSLNNNIYKKLGDIVLTIVQKVPDGILLFFPSGSTMRKCLEIWRSESLLYEIQKFKPVFNENSGNKKKGEGDAFKEYRSSINKGKGGLLISVCRGRVSEGTDFADRQARCVIIFGIPYPSLYAPEIILKRNYNDDHAKQKNVEFATSDGSEWYSAQAFRALSQAVGRCIRHKDDYGSIIMIDSRFMQERSKFPRWMQDGLKRNPITSLSELGGQLANFYQDMTMRFPNSAQIIETEINETEPLVVTHSDCLSKIVRVTKIDKTSSFNSTSSVLRKYFLGQNSENESQEPVVLARVGPGETSLIEGKKMNYEWSYEDGLAFEPICCTCGQIIGVHIKGSLEAPDKVKHIKCDWFFVDKCNVTQKSLSEKMSNIVIRPKVISMNDSPVIAGGQKTLSFA</sequence>
<evidence type="ECO:0000256" key="10">
    <source>
        <dbReference type="ARBA" id="ARBA00023235"/>
    </source>
</evidence>
<keyword evidence="14" id="KW-1185">Reference proteome</keyword>
<dbReference type="PROSITE" id="PS51193">
    <property type="entry name" value="HELICASE_ATP_BIND_2"/>
    <property type="match status" value="1"/>
</dbReference>
<organism evidence="13 14">
    <name type="scientific">Trichomonas vaginalis (strain ATCC PRA-98 / G3)</name>
    <dbReference type="NCBI Taxonomy" id="412133"/>
    <lineage>
        <taxon>Eukaryota</taxon>
        <taxon>Metamonada</taxon>
        <taxon>Parabasalia</taxon>
        <taxon>Trichomonadida</taxon>
        <taxon>Trichomonadidae</taxon>
        <taxon>Trichomonas</taxon>
    </lineage>
</organism>
<dbReference type="Gene3D" id="3.40.50.300">
    <property type="entry name" value="P-loop containing nucleotide triphosphate hydrolases"/>
    <property type="match status" value="2"/>
</dbReference>
<evidence type="ECO:0000256" key="2">
    <source>
        <dbReference type="ARBA" id="ARBA00022723"/>
    </source>
</evidence>
<dbReference type="InterPro" id="IPR045028">
    <property type="entry name" value="DinG/Rad3-like"/>
</dbReference>
<dbReference type="EMBL" id="DS113302">
    <property type="protein sequence ID" value="EAY12408.1"/>
    <property type="molecule type" value="Genomic_DNA"/>
</dbReference>
<dbReference type="Proteomes" id="UP000001542">
    <property type="component" value="Unassembled WGS sequence"/>
</dbReference>
<dbReference type="InterPro" id="IPR013020">
    <property type="entry name" value="Rad3/Chl1-like"/>
</dbReference>
<dbReference type="PANTHER" id="PTHR11472">
    <property type="entry name" value="DNA REPAIR DEAD HELICASE RAD3/XP-D SUBFAMILY MEMBER"/>
    <property type="match status" value="1"/>
</dbReference>
<protein>
    <submittedName>
        <fullName evidence="13">Helicase, putative</fullName>
    </submittedName>
</protein>
<dbReference type="VEuPathDB" id="TrichDB:TVAGG3_1050440"/>
<dbReference type="GO" id="GO:0006289">
    <property type="term" value="P:nucleotide-excision repair"/>
    <property type="evidence" value="ECO:0000318"/>
    <property type="project" value="GO_Central"/>
</dbReference>
<dbReference type="OMA" id="FSNDNAR"/>
<dbReference type="STRING" id="5722.A2E4I6"/>
<evidence type="ECO:0000256" key="7">
    <source>
        <dbReference type="ARBA" id="ARBA00023004"/>
    </source>
</evidence>
<dbReference type="Pfam" id="PF13307">
    <property type="entry name" value="Helicase_C_2"/>
    <property type="match status" value="1"/>
</dbReference>
<evidence type="ECO:0000256" key="4">
    <source>
        <dbReference type="ARBA" id="ARBA00022801"/>
    </source>
</evidence>
<dbReference type="SUPFAM" id="SSF52540">
    <property type="entry name" value="P-loop containing nucleoside triphosphate hydrolases"/>
    <property type="match status" value="1"/>
</dbReference>
<dbReference type="PANTHER" id="PTHR11472:SF47">
    <property type="entry name" value="FANCONI ANEMIA GROUP J PROTEIN"/>
    <property type="match status" value="1"/>
</dbReference>
<dbReference type="InterPro" id="IPR006554">
    <property type="entry name" value="Helicase-like_DEXD_c2"/>
</dbReference>
<dbReference type="InParanoid" id="A2E4I6"/>
<dbReference type="InterPro" id="IPR027417">
    <property type="entry name" value="P-loop_NTPase"/>
</dbReference>
<dbReference type="Pfam" id="PF06733">
    <property type="entry name" value="DEAD_2"/>
    <property type="match status" value="1"/>
</dbReference>
<dbReference type="GO" id="GO:0005634">
    <property type="term" value="C:nucleus"/>
    <property type="evidence" value="ECO:0000318"/>
    <property type="project" value="GO_Central"/>
</dbReference>
<keyword evidence="4" id="KW-0378">Hydrolase</keyword>
<dbReference type="SMART" id="SM00491">
    <property type="entry name" value="HELICc2"/>
    <property type="match status" value="1"/>
</dbReference>
<keyword evidence="6" id="KW-0067">ATP-binding</keyword>
<evidence type="ECO:0000256" key="5">
    <source>
        <dbReference type="ARBA" id="ARBA00022806"/>
    </source>
</evidence>
<keyword evidence="10" id="KW-0413">Isomerase</keyword>
<dbReference type="VEuPathDB" id="TrichDB:TVAG_067090"/>
<evidence type="ECO:0000313" key="13">
    <source>
        <dbReference type="EMBL" id="EAY12408.1"/>
    </source>
</evidence>
<evidence type="ECO:0000313" key="14">
    <source>
        <dbReference type="Proteomes" id="UP000001542"/>
    </source>
</evidence>
<feature type="domain" description="Helicase ATP-binding" evidence="12">
    <location>
        <begin position="2"/>
        <end position="326"/>
    </location>
</feature>
<dbReference type="GO" id="GO:0051536">
    <property type="term" value="F:iron-sulfur cluster binding"/>
    <property type="evidence" value="ECO:0007669"/>
    <property type="project" value="UniProtKB-KW"/>
</dbReference>